<accession>A0A193LI12</accession>
<dbReference type="EMBL" id="CP016268">
    <property type="protein sequence ID" value="ANO52029.1"/>
    <property type="molecule type" value="Genomic_DNA"/>
</dbReference>
<feature type="transmembrane region" description="Helical" evidence="6">
    <location>
        <begin position="112"/>
        <end position="133"/>
    </location>
</feature>
<dbReference type="GO" id="GO:0005886">
    <property type="term" value="C:plasma membrane"/>
    <property type="evidence" value="ECO:0007669"/>
    <property type="project" value="UniProtKB-SubCell"/>
</dbReference>
<sequence length="208" mass="21541">MIPIDVLGAFFVVSVLLALAPGPDNIFVLTQSALGGARAGLIVTAGLCTGLIVHTTAVALGIAVIFQTSAVAFTALKVAGALYLLYLAWQAFRAGASALTVKEQPALTLRQLYVRGIVMNVTNPKVSIFFLAFLSQFVSPERGSVVVQILILGAVFAVATVLVFGSVAIFAGSVGAVLRRSGSAQRILNRVAGTVFAGLAIKLLVAER</sequence>
<name>A0A193LI12_9GAMM</name>
<feature type="transmembrane region" description="Helical" evidence="6">
    <location>
        <begin position="6"/>
        <end position="29"/>
    </location>
</feature>
<evidence type="ECO:0000313" key="8">
    <source>
        <dbReference type="Proteomes" id="UP000092695"/>
    </source>
</evidence>
<dbReference type="Pfam" id="PF01810">
    <property type="entry name" value="LysE"/>
    <property type="match status" value="1"/>
</dbReference>
<evidence type="ECO:0000256" key="3">
    <source>
        <dbReference type="ARBA" id="ARBA00022692"/>
    </source>
</evidence>
<dbReference type="PIRSF" id="PIRSF006324">
    <property type="entry name" value="LeuE"/>
    <property type="match status" value="1"/>
</dbReference>
<organism evidence="7 8">
    <name type="scientific">Woeseia oceani</name>
    <dbReference type="NCBI Taxonomy" id="1548547"/>
    <lineage>
        <taxon>Bacteria</taxon>
        <taxon>Pseudomonadati</taxon>
        <taxon>Pseudomonadota</taxon>
        <taxon>Gammaproteobacteria</taxon>
        <taxon>Woeseiales</taxon>
        <taxon>Woeseiaceae</taxon>
        <taxon>Woeseia</taxon>
    </lineage>
</organism>
<keyword evidence="2" id="KW-1003">Cell membrane</keyword>
<evidence type="ECO:0000313" key="7">
    <source>
        <dbReference type="EMBL" id="ANO52029.1"/>
    </source>
</evidence>
<keyword evidence="3 6" id="KW-0812">Transmembrane</keyword>
<evidence type="ECO:0000256" key="1">
    <source>
        <dbReference type="ARBA" id="ARBA00004651"/>
    </source>
</evidence>
<dbReference type="PANTHER" id="PTHR30086">
    <property type="entry name" value="ARGININE EXPORTER PROTEIN ARGO"/>
    <property type="match status" value="1"/>
</dbReference>
<dbReference type="PANTHER" id="PTHR30086:SF20">
    <property type="entry name" value="ARGININE EXPORTER PROTEIN ARGO-RELATED"/>
    <property type="match status" value="1"/>
</dbReference>
<feature type="transmembrane region" description="Helical" evidence="6">
    <location>
        <begin position="145"/>
        <end position="178"/>
    </location>
</feature>
<protein>
    <submittedName>
        <fullName evidence="7">Threonine transporter RhtB</fullName>
    </submittedName>
</protein>
<proteinExistence type="predicted"/>
<keyword evidence="8" id="KW-1185">Reference proteome</keyword>
<dbReference type="OrthoDB" id="9804822at2"/>
<evidence type="ECO:0000256" key="5">
    <source>
        <dbReference type="ARBA" id="ARBA00023136"/>
    </source>
</evidence>
<evidence type="ECO:0000256" key="6">
    <source>
        <dbReference type="SAM" id="Phobius"/>
    </source>
</evidence>
<dbReference type="KEGG" id="woc:BA177_13205"/>
<dbReference type="Proteomes" id="UP000092695">
    <property type="component" value="Chromosome"/>
</dbReference>
<keyword evidence="4 6" id="KW-1133">Transmembrane helix</keyword>
<reference evidence="7 8" key="1">
    <citation type="submission" date="2016-06" db="EMBL/GenBank/DDBJ databases">
        <title>Complete genome sequence of a deep-branching marine Gamma Proteobacterium Woeseia oceani type strain XK5.</title>
        <authorList>
            <person name="Mu D."/>
            <person name="Du Z."/>
        </authorList>
    </citation>
    <scope>NUCLEOTIDE SEQUENCE [LARGE SCALE GENOMIC DNA]</scope>
    <source>
        <strain evidence="7 8">XK5</strain>
    </source>
</reference>
<dbReference type="GO" id="GO:0015171">
    <property type="term" value="F:amino acid transmembrane transporter activity"/>
    <property type="evidence" value="ECO:0007669"/>
    <property type="project" value="TreeGrafter"/>
</dbReference>
<feature type="transmembrane region" description="Helical" evidence="6">
    <location>
        <begin position="187"/>
        <end position="205"/>
    </location>
</feature>
<evidence type="ECO:0000256" key="2">
    <source>
        <dbReference type="ARBA" id="ARBA00022475"/>
    </source>
</evidence>
<comment type="subcellular location">
    <subcellularLocation>
        <location evidence="1">Cell membrane</location>
        <topology evidence="1">Multi-pass membrane protein</topology>
    </subcellularLocation>
</comment>
<dbReference type="STRING" id="1548547.BA177_13205"/>
<dbReference type="AlphaFoldDB" id="A0A193LI12"/>
<feature type="transmembrane region" description="Helical" evidence="6">
    <location>
        <begin position="41"/>
        <end position="66"/>
    </location>
</feature>
<evidence type="ECO:0000256" key="4">
    <source>
        <dbReference type="ARBA" id="ARBA00022989"/>
    </source>
</evidence>
<dbReference type="InterPro" id="IPR001123">
    <property type="entry name" value="LeuE-type"/>
</dbReference>
<feature type="transmembrane region" description="Helical" evidence="6">
    <location>
        <begin position="72"/>
        <end position="92"/>
    </location>
</feature>
<dbReference type="RefSeq" id="WP_068616949.1">
    <property type="nucleotide sequence ID" value="NZ_CP016268.1"/>
</dbReference>
<gene>
    <name evidence="7" type="ORF">BA177_13205</name>
</gene>
<keyword evidence="5 6" id="KW-0472">Membrane</keyword>